<sequence length="451" mass="46749">MEALADQAASSDAAPSTEMSLDQQSKLQADEQHFAQELTAVKAQIEQINLAMVSEAAKFGAALSGLSGAQSSMAATVESMQGQLGHAAGELGQLSAAVKEAKAAAANARQHASSSVEGVQAQVGAWTSSMEALGADHELAAQETSKALKMLARINADNKAMQHAQLDLVTDCASQQAAITQLQAAGASTTANTGTLAARLDKLALEAAEWKSQADAATAGVKCLADQMAQLEAAAAQTRKQLAAAEQQADARIKNQEAELHLLQETLLELGTAARAVLSDHAQQLGRLAQLPAQVAGLSEQLLSTQQAEVSAIAQQDEAVDSRLGAAEVQLECVEQVLRTVSTLEGRMRVVECTVADALEEEAAQMMALQEAIAKQAARTAALQAAGCSQNSQDTGSSATTMQVAPQAASSPVSSQPASLPSAADRGRQQRQRLHLFAQRSRATRKSGSLG</sequence>
<dbReference type="Proteomes" id="UP001491310">
    <property type="component" value="Unassembled WGS sequence"/>
</dbReference>
<evidence type="ECO:0000256" key="2">
    <source>
        <dbReference type="SAM" id="MobiDB-lite"/>
    </source>
</evidence>
<feature type="region of interest" description="Disordered" evidence="2">
    <location>
        <begin position="389"/>
        <end position="451"/>
    </location>
</feature>
<accession>A0ABR2YJQ4</accession>
<feature type="compositionally biased region" description="Polar residues" evidence="2">
    <location>
        <begin position="17"/>
        <end position="27"/>
    </location>
</feature>
<feature type="compositionally biased region" description="Low complexity" evidence="2">
    <location>
        <begin position="1"/>
        <end position="14"/>
    </location>
</feature>
<evidence type="ECO:0000256" key="1">
    <source>
        <dbReference type="SAM" id="Coils"/>
    </source>
</evidence>
<feature type="compositionally biased region" description="Polar residues" evidence="2">
    <location>
        <begin position="389"/>
        <end position="402"/>
    </location>
</feature>
<keyword evidence="4" id="KW-1185">Reference proteome</keyword>
<gene>
    <name evidence="3" type="ORF">WJX75_007501</name>
</gene>
<keyword evidence="1" id="KW-0175">Coiled coil</keyword>
<feature type="region of interest" description="Disordered" evidence="2">
    <location>
        <begin position="1"/>
        <end position="27"/>
    </location>
</feature>
<evidence type="ECO:0000313" key="3">
    <source>
        <dbReference type="EMBL" id="KAK9906757.1"/>
    </source>
</evidence>
<reference evidence="3 4" key="1">
    <citation type="journal article" date="2024" name="Nat. Commun.">
        <title>Phylogenomics reveals the evolutionary origins of lichenization in chlorophyte algae.</title>
        <authorList>
            <person name="Puginier C."/>
            <person name="Libourel C."/>
            <person name="Otte J."/>
            <person name="Skaloud P."/>
            <person name="Haon M."/>
            <person name="Grisel S."/>
            <person name="Petersen M."/>
            <person name="Berrin J.G."/>
            <person name="Delaux P.M."/>
            <person name="Dal Grande F."/>
            <person name="Keller J."/>
        </authorList>
    </citation>
    <scope>NUCLEOTIDE SEQUENCE [LARGE SCALE GENOMIC DNA]</scope>
    <source>
        <strain evidence="3 4">SAG 216-7</strain>
    </source>
</reference>
<feature type="coiled-coil region" evidence="1">
    <location>
        <begin position="221"/>
        <end position="273"/>
    </location>
</feature>
<name>A0ABR2YJQ4_9CHLO</name>
<feature type="compositionally biased region" description="Low complexity" evidence="2">
    <location>
        <begin position="403"/>
        <end position="424"/>
    </location>
</feature>
<evidence type="ECO:0000313" key="4">
    <source>
        <dbReference type="Proteomes" id="UP001491310"/>
    </source>
</evidence>
<proteinExistence type="predicted"/>
<protein>
    <submittedName>
        <fullName evidence="3">Uncharacterized protein</fullName>
    </submittedName>
</protein>
<comment type="caution">
    <text evidence="3">The sequence shown here is derived from an EMBL/GenBank/DDBJ whole genome shotgun (WGS) entry which is preliminary data.</text>
</comment>
<organism evidence="3 4">
    <name type="scientific">Coccomyxa subellipsoidea</name>
    <dbReference type="NCBI Taxonomy" id="248742"/>
    <lineage>
        <taxon>Eukaryota</taxon>
        <taxon>Viridiplantae</taxon>
        <taxon>Chlorophyta</taxon>
        <taxon>core chlorophytes</taxon>
        <taxon>Trebouxiophyceae</taxon>
        <taxon>Trebouxiophyceae incertae sedis</taxon>
        <taxon>Coccomyxaceae</taxon>
        <taxon>Coccomyxa</taxon>
    </lineage>
</organism>
<dbReference type="EMBL" id="JALJOT010000010">
    <property type="protein sequence ID" value="KAK9906757.1"/>
    <property type="molecule type" value="Genomic_DNA"/>
</dbReference>